<dbReference type="Proteomes" id="UP000711614">
    <property type="component" value="Unassembled WGS sequence"/>
</dbReference>
<dbReference type="GO" id="GO:0047753">
    <property type="term" value="F:choline-sulfatase activity"/>
    <property type="evidence" value="ECO:0007669"/>
    <property type="project" value="UniProtKB-EC"/>
</dbReference>
<dbReference type="InterPro" id="IPR051849">
    <property type="entry name" value="GAG-degrading_sulfatase"/>
</dbReference>
<dbReference type="PANTHER" id="PTHR46615:SF1">
    <property type="entry name" value="ARYLSULFATASE K"/>
    <property type="match status" value="1"/>
</dbReference>
<dbReference type="InterPro" id="IPR017850">
    <property type="entry name" value="Alkaline_phosphatase_core_sf"/>
</dbReference>
<dbReference type="PANTHER" id="PTHR46615">
    <property type="entry name" value="ARYLSULFATASE K"/>
    <property type="match status" value="1"/>
</dbReference>
<dbReference type="Gene3D" id="3.40.720.10">
    <property type="entry name" value="Alkaline Phosphatase, subunit A"/>
    <property type="match status" value="1"/>
</dbReference>
<dbReference type="SUPFAM" id="SSF53649">
    <property type="entry name" value="Alkaline phosphatase-like"/>
    <property type="match status" value="1"/>
</dbReference>
<reference evidence="2 3" key="1">
    <citation type="submission" date="2021-03" db="EMBL/GenBank/DDBJ databases">
        <title>Sequencing the genomes of 1000 actinobacteria strains.</title>
        <authorList>
            <person name="Klenk H.-P."/>
        </authorList>
    </citation>
    <scope>NUCLEOTIDE SEQUENCE [LARGE SCALE GENOMIC DNA]</scope>
    <source>
        <strain evidence="2 3">DSM 16005</strain>
    </source>
</reference>
<sequence length="492" mass="54061">MTNVLFIMADQLNPKYLGAYGATSGLTPNLDRLAREGTVFDSAYCNSPICVPARAAIATGRYPHQTRHWDNATPYNGQKPSWGHVAEQSGVQVTTIGKLHYKDNADVGFPDQRLAIGTDSAPDYFSLLRANIQPRPELSKMIRGAGAGNSSYCAFDQAVASEASSWLRDAKTRDSPWALFVSLVSPHHPLIAPQKYFDSVDPDAVELPVDWQGDQQHPVLEILRGYYGYAEPFTEAQVRNAKRTYMALTRFLDDRVGEILDTVRELALEEETLILFTADHGDNVGDHGFWWKNNMYEGSVGVPMIAAGHNVQRGRRVSTPVSHVDIFPTVCEAIGAGSQKYAHLPGTSLLEVMAAPANEHRLIFAEYHAAGSSTGIFMAKRGRYKYVEYAGDYASQLFDLKTDPHERRNLILDPEYTTLADAMHQELRSICDPEVVNAQAFSDQAAIIESAGGEEAIRRRGFVTHMPVPDGIHGKFDDGSASAGVIVDATSV</sequence>
<comment type="caution">
    <text evidence="2">The sequence shown here is derived from an EMBL/GenBank/DDBJ whole genome shotgun (WGS) entry which is preliminary data.</text>
</comment>
<dbReference type="EC" id="3.1.6.6" evidence="2"/>
<evidence type="ECO:0000313" key="3">
    <source>
        <dbReference type="Proteomes" id="UP000711614"/>
    </source>
</evidence>
<dbReference type="InterPro" id="IPR000917">
    <property type="entry name" value="Sulfatase_N"/>
</dbReference>
<keyword evidence="3" id="KW-1185">Reference proteome</keyword>
<dbReference type="CDD" id="cd16037">
    <property type="entry name" value="sulfatase_like"/>
    <property type="match status" value="1"/>
</dbReference>
<protein>
    <submittedName>
        <fullName evidence="2">Choline-sulfatase</fullName>
        <ecNumber evidence="2">3.1.6.6</ecNumber>
    </submittedName>
</protein>
<keyword evidence="2" id="KW-0378">Hydrolase</keyword>
<evidence type="ECO:0000313" key="2">
    <source>
        <dbReference type="EMBL" id="MBP2412291.1"/>
    </source>
</evidence>
<feature type="domain" description="Sulfatase N-terminal" evidence="1">
    <location>
        <begin position="3"/>
        <end position="335"/>
    </location>
</feature>
<accession>A0ABS4YU32</accession>
<dbReference type="Pfam" id="PF00884">
    <property type="entry name" value="Sulfatase"/>
    <property type="match status" value="1"/>
</dbReference>
<proteinExistence type="predicted"/>
<dbReference type="EMBL" id="JAGIOI010000001">
    <property type="protein sequence ID" value="MBP2412291.1"/>
    <property type="molecule type" value="Genomic_DNA"/>
</dbReference>
<name>A0ABS4YU32_9MICC</name>
<dbReference type="RefSeq" id="WP_245346413.1">
    <property type="nucleotide sequence ID" value="NZ_JAGIOI010000001.1"/>
</dbReference>
<gene>
    <name evidence="2" type="ORF">JOF48_001090</name>
</gene>
<evidence type="ECO:0000259" key="1">
    <source>
        <dbReference type="Pfam" id="PF00884"/>
    </source>
</evidence>
<organism evidence="2 3">
    <name type="scientific">Arthrobacter stackebrandtii</name>
    <dbReference type="NCBI Taxonomy" id="272161"/>
    <lineage>
        <taxon>Bacteria</taxon>
        <taxon>Bacillati</taxon>
        <taxon>Actinomycetota</taxon>
        <taxon>Actinomycetes</taxon>
        <taxon>Micrococcales</taxon>
        <taxon>Micrococcaceae</taxon>
        <taxon>Arthrobacter</taxon>
    </lineage>
</organism>